<keyword evidence="4 8" id="KW-0812">Transmembrane</keyword>
<evidence type="ECO:0000256" key="8">
    <source>
        <dbReference type="SAM" id="Phobius"/>
    </source>
</evidence>
<evidence type="ECO:0000256" key="6">
    <source>
        <dbReference type="ARBA" id="ARBA00023136"/>
    </source>
</evidence>
<protein>
    <submittedName>
        <fullName evidence="9">Uncharacterized protein</fullName>
    </submittedName>
</protein>
<evidence type="ECO:0000313" key="10">
    <source>
        <dbReference type="Proteomes" id="UP000252015"/>
    </source>
</evidence>
<evidence type="ECO:0000256" key="7">
    <source>
        <dbReference type="SAM" id="MobiDB-lite"/>
    </source>
</evidence>
<dbReference type="Proteomes" id="UP000252015">
    <property type="component" value="Unassembled WGS sequence"/>
</dbReference>
<evidence type="ECO:0000256" key="5">
    <source>
        <dbReference type="ARBA" id="ARBA00022989"/>
    </source>
</evidence>
<feature type="compositionally biased region" description="Low complexity" evidence="7">
    <location>
        <begin position="124"/>
        <end position="156"/>
    </location>
</feature>
<feature type="compositionally biased region" description="Basic and acidic residues" evidence="7">
    <location>
        <begin position="1"/>
        <end position="11"/>
    </location>
</feature>
<dbReference type="Gene3D" id="2.60.40.2880">
    <property type="entry name" value="MmpS1-5, C-terminal soluble domain"/>
    <property type="match status" value="1"/>
</dbReference>
<dbReference type="InterPro" id="IPR008693">
    <property type="entry name" value="MmpS"/>
</dbReference>
<feature type="transmembrane region" description="Helical" evidence="8">
    <location>
        <begin position="86"/>
        <end position="108"/>
    </location>
</feature>
<keyword evidence="10" id="KW-1185">Reference proteome</keyword>
<dbReference type="OrthoDB" id="4753136at2"/>
<dbReference type="GO" id="GO:0005886">
    <property type="term" value="C:plasma membrane"/>
    <property type="evidence" value="ECO:0007669"/>
    <property type="project" value="UniProtKB-SubCell"/>
</dbReference>
<evidence type="ECO:0000256" key="3">
    <source>
        <dbReference type="ARBA" id="ARBA00022475"/>
    </source>
</evidence>
<evidence type="ECO:0000313" key="9">
    <source>
        <dbReference type="EMBL" id="SRX94521.1"/>
    </source>
</evidence>
<evidence type="ECO:0000256" key="1">
    <source>
        <dbReference type="ARBA" id="ARBA00004236"/>
    </source>
</evidence>
<evidence type="ECO:0000256" key="4">
    <source>
        <dbReference type="ARBA" id="ARBA00022692"/>
    </source>
</evidence>
<feature type="region of interest" description="Disordered" evidence="7">
    <location>
        <begin position="1"/>
        <end position="55"/>
    </location>
</feature>
<evidence type="ECO:0000256" key="2">
    <source>
        <dbReference type="ARBA" id="ARBA00007531"/>
    </source>
</evidence>
<feature type="compositionally biased region" description="Low complexity" evidence="7">
    <location>
        <begin position="33"/>
        <end position="50"/>
    </location>
</feature>
<dbReference type="AlphaFoldDB" id="A0A1E3TL01"/>
<dbReference type="Pfam" id="PF05423">
    <property type="entry name" value="Mycobact_memb"/>
    <property type="match status" value="1"/>
</dbReference>
<dbReference type="STRING" id="29313.BHQ16_03060"/>
<comment type="similarity">
    <text evidence="2">Belongs to the MmpS family.</text>
</comment>
<proteinExistence type="inferred from homology"/>
<reference evidence="9 10" key="1">
    <citation type="submission" date="2018-05" db="EMBL/GenBank/DDBJ databases">
        <authorList>
            <consortium name="IHU Genomes"/>
        </authorList>
    </citation>
    <scope>NUCLEOTIDE SEQUENCE [LARGE SCALE GENOMIC DNA]</scope>
    <source>
        <strain evidence="9 10">P7336</strain>
    </source>
</reference>
<keyword evidence="6 8" id="KW-0472">Membrane</keyword>
<feature type="region of interest" description="Disordered" evidence="7">
    <location>
        <begin position="116"/>
        <end position="161"/>
    </location>
</feature>
<sequence>MNDPRRLEQTRASRPGGEPTDRLHQQYPSYDDPAYGGYPSPYYQSPRYGPNSTQLNHTEKLPRYWMQDQAGPEQLSASDRPKSPRWLWIAAGFAVLLVAALVIALLLANESAKKQPTIAPLPGAPTKPATSRTAPSATTSAPGGSTSAPPSETTSADGTDSVVYQVNGDGRAISITYVDTGGVLQTEFNVELPWSKEVRLAKDDRNPNVTIVNIGSDVTCTVTVAGTQVRERTGAGLTICDAPS</sequence>
<keyword evidence="3" id="KW-1003">Cell membrane</keyword>
<dbReference type="RefSeq" id="WP_069394652.1">
    <property type="nucleotide sequence ID" value="NZ_JACKUN010000028.1"/>
</dbReference>
<name>A0A1E3TL01_MYCSH</name>
<keyword evidence="5 8" id="KW-1133">Transmembrane helix</keyword>
<dbReference type="EMBL" id="UEGW01000001">
    <property type="protein sequence ID" value="SRX94521.1"/>
    <property type="molecule type" value="Genomic_DNA"/>
</dbReference>
<accession>A0A1E3TL01</accession>
<dbReference type="InterPro" id="IPR038468">
    <property type="entry name" value="MmpS_C"/>
</dbReference>
<organism evidence="9 10">
    <name type="scientific">Mycobacterium shimoidei</name>
    <dbReference type="NCBI Taxonomy" id="29313"/>
    <lineage>
        <taxon>Bacteria</taxon>
        <taxon>Bacillati</taxon>
        <taxon>Actinomycetota</taxon>
        <taxon>Actinomycetes</taxon>
        <taxon>Mycobacteriales</taxon>
        <taxon>Mycobacteriaceae</taxon>
        <taxon>Mycobacterium</taxon>
    </lineage>
</organism>
<gene>
    <name evidence="9" type="ORF">MSP7336_02777</name>
</gene>
<comment type="subcellular location">
    <subcellularLocation>
        <location evidence="1">Cell membrane</location>
    </subcellularLocation>
</comment>